<sequence>MKRTALLHADLSRAIAALGHGDMIVIGDAGLPIPPSPLRIDLAVTPGLPSVADVLAAVLSEMQVERALVATEAVERAGGALPGWAGALPMAPQTLSHEEFKRLTRDARAVVRTGECTPYANVILCAGVTF</sequence>
<protein>
    <recommendedName>
        <fullName evidence="2 6">D-ribose pyranase</fullName>
        <ecNumber evidence="2 6">5.4.99.62</ecNumber>
    </recommendedName>
</protein>
<dbReference type="GO" id="GO:0048029">
    <property type="term" value="F:monosaccharide binding"/>
    <property type="evidence" value="ECO:0007669"/>
    <property type="project" value="InterPro"/>
</dbReference>
<dbReference type="EC" id="5.4.99.62" evidence="2 6"/>
<dbReference type="OrthoDB" id="9805009at2"/>
<dbReference type="InterPro" id="IPR023750">
    <property type="entry name" value="RbsD-like_sf"/>
</dbReference>
<reference evidence="8" key="1">
    <citation type="submission" date="2016-10" db="EMBL/GenBank/DDBJ databases">
        <authorList>
            <person name="Varghese N."/>
            <person name="Submissions S."/>
        </authorList>
    </citation>
    <scope>NUCLEOTIDE SEQUENCE [LARGE SCALE GENOMIC DNA]</scope>
    <source>
        <strain evidence="8">DSM 17101</strain>
    </source>
</reference>
<dbReference type="GO" id="GO:0062193">
    <property type="term" value="F:D-ribose pyranase activity"/>
    <property type="evidence" value="ECO:0007669"/>
    <property type="project" value="UniProtKB-EC"/>
</dbReference>
<evidence type="ECO:0000256" key="2">
    <source>
        <dbReference type="ARBA" id="ARBA00012862"/>
    </source>
</evidence>
<feature type="active site" description="Proton donor" evidence="6">
    <location>
        <position position="20"/>
    </location>
</feature>
<dbReference type="InterPro" id="IPR023064">
    <property type="entry name" value="D-ribose_pyranase"/>
</dbReference>
<feature type="binding site" evidence="6">
    <location>
        <begin position="119"/>
        <end position="121"/>
    </location>
    <ligand>
        <name>substrate</name>
    </ligand>
</feature>
<dbReference type="Gene3D" id="3.40.1650.10">
    <property type="entry name" value="RbsD-like domain"/>
    <property type="match status" value="1"/>
</dbReference>
<accession>A0A1H0MVM7</accession>
<comment type="catalytic activity">
    <reaction evidence="1 6">
        <text>beta-D-ribopyranose = beta-D-ribofuranose</text>
        <dbReference type="Rhea" id="RHEA:25432"/>
        <dbReference type="ChEBI" id="CHEBI:27476"/>
        <dbReference type="ChEBI" id="CHEBI:47002"/>
        <dbReference type="EC" id="5.4.99.62"/>
    </reaction>
</comment>
<dbReference type="HAMAP" id="MF_01661">
    <property type="entry name" value="D_rib_pyranase"/>
    <property type="match status" value="1"/>
</dbReference>
<comment type="pathway">
    <text evidence="6">Carbohydrate metabolism; D-ribose degradation; D-ribose 5-phosphate from beta-D-ribopyranose: step 1/2.</text>
</comment>
<keyword evidence="3 6" id="KW-0963">Cytoplasm</keyword>
<proteinExistence type="inferred from homology"/>
<evidence type="ECO:0000313" key="7">
    <source>
        <dbReference type="EMBL" id="SDO84355.1"/>
    </source>
</evidence>
<dbReference type="UniPathway" id="UPA00916">
    <property type="reaction ID" value="UER00888"/>
</dbReference>
<keyword evidence="4 6" id="KW-0413">Isomerase</keyword>
<dbReference type="SUPFAM" id="SSF102546">
    <property type="entry name" value="RbsD-like"/>
    <property type="match status" value="1"/>
</dbReference>
<dbReference type="RefSeq" id="WP_092832747.1">
    <property type="nucleotide sequence ID" value="NZ_CP028290.1"/>
</dbReference>
<dbReference type="GO" id="GO:0005829">
    <property type="term" value="C:cytosol"/>
    <property type="evidence" value="ECO:0007669"/>
    <property type="project" value="TreeGrafter"/>
</dbReference>
<keyword evidence="8" id="KW-1185">Reference proteome</keyword>
<evidence type="ECO:0000256" key="6">
    <source>
        <dbReference type="HAMAP-Rule" id="MF_01661"/>
    </source>
</evidence>
<evidence type="ECO:0000256" key="5">
    <source>
        <dbReference type="ARBA" id="ARBA00023277"/>
    </source>
</evidence>
<dbReference type="AlphaFoldDB" id="A0A1H0MVM7"/>
<dbReference type="InterPro" id="IPR007721">
    <property type="entry name" value="RbsD_FucU"/>
</dbReference>
<keyword evidence="5 6" id="KW-0119">Carbohydrate metabolism</keyword>
<gene>
    <name evidence="6" type="primary">rbsD</name>
    <name evidence="7" type="ORF">SAMN04489708_10485</name>
</gene>
<evidence type="ECO:0000313" key="8">
    <source>
        <dbReference type="Proteomes" id="UP000199317"/>
    </source>
</evidence>
<feature type="binding site" evidence="6">
    <location>
        <position position="28"/>
    </location>
    <ligand>
        <name>substrate</name>
    </ligand>
</feature>
<dbReference type="Proteomes" id="UP000199317">
    <property type="component" value="Unassembled WGS sequence"/>
</dbReference>
<comment type="function">
    <text evidence="6">Catalyzes the interconversion of beta-pyran and beta-furan forms of D-ribose.</text>
</comment>
<name>A0A1H0MVM7_9BURK</name>
<comment type="subcellular location">
    <subcellularLocation>
        <location evidence="6">Cytoplasm</location>
    </subcellularLocation>
</comment>
<comment type="similarity">
    <text evidence="6">Belongs to the RbsD / FucU family. RbsD subfamily.</text>
</comment>
<evidence type="ECO:0000256" key="4">
    <source>
        <dbReference type="ARBA" id="ARBA00023235"/>
    </source>
</evidence>
<dbReference type="PANTHER" id="PTHR37831">
    <property type="entry name" value="D-RIBOSE PYRANASE"/>
    <property type="match status" value="1"/>
</dbReference>
<organism evidence="7 8">
    <name type="scientific">Paracidovorax cattleyae</name>
    <dbReference type="NCBI Taxonomy" id="80868"/>
    <lineage>
        <taxon>Bacteria</taxon>
        <taxon>Pseudomonadati</taxon>
        <taxon>Pseudomonadota</taxon>
        <taxon>Betaproteobacteria</taxon>
        <taxon>Burkholderiales</taxon>
        <taxon>Comamonadaceae</taxon>
        <taxon>Paracidovorax</taxon>
    </lineage>
</organism>
<dbReference type="NCBIfam" id="NF008761">
    <property type="entry name" value="PRK11797.1"/>
    <property type="match status" value="1"/>
</dbReference>
<dbReference type="GO" id="GO:0019303">
    <property type="term" value="P:D-ribose catabolic process"/>
    <property type="evidence" value="ECO:0007669"/>
    <property type="project" value="UniProtKB-UniRule"/>
</dbReference>
<dbReference type="PANTHER" id="PTHR37831:SF1">
    <property type="entry name" value="D-RIBOSE PYRANASE"/>
    <property type="match status" value="1"/>
</dbReference>
<dbReference type="EMBL" id="FNJL01000004">
    <property type="protein sequence ID" value="SDO84355.1"/>
    <property type="molecule type" value="Genomic_DNA"/>
</dbReference>
<comment type="subunit">
    <text evidence="6">Homodecamer.</text>
</comment>
<feature type="binding site" evidence="6">
    <location>
        <position position="97"/>
    </location>
    <ligand>
        <name>substrate</name>
    </ligand>
</feature>
<dbReference type="Pfam" id="PF05025">
    <property type="entry name" value="RbsD_FucU"/>
    <property type="match status" value="1"/>
</dbReference>
<dbReference type="GO" id="GO:0016872">
    <property type="term" value="F:intramolecular lyase activity"/>
    <property type="evidence" value="ECO:0007669"/>
    <property type="project" value="UniProtKB-UniRule"/>
</dbReference>
<evidence type="ECO:0000256" key="3">
    <source>
        <dbReference type="ARBA" id="ARBA00022490"/>
    </source>
</evidence>
<evidence type="ECO:0000256" key="1">
    <source>
        <dbReference type="ARBA" id="ARBA00000223"/>
    </source>
</evidence>